<keyword evidence="1" id="KW-0472">Membrane</keyword>
<evidence type="ECO:0000313" key="3">
    <source>
        <dbReference type="Proteomes" id="UP000324585"/>
    </source>
</evidence>
<keyword evidence="1" id="KW-0812">Transmembrane</keyword>
<gene>
    <name evidence="2" type="ORF">FVE85_6808</name>
</gene>
<dbReference type="Proteomes" id="UP000324585">
    <property type="component" value="Unassembled WGS sequence"/>
</dbReference>
<dbReference type="OrthoDB" id="513013at2759"/>
<reference evidence="3" key="1">
    <citation type="journal article" date="2019" name="Nat. Commun.">
        <title>Expansion of phycobilisome linker gene families in mesophilic red algae.</title>
        <authorList>
            <person name="Lee J."/>
            <person name="Kim D."/>
            <person name="Bhattacharya D."/>
            <person name="Yoon H.S."/>
        </authorList>
    </citation>
    <scope>NUCLEOTIDE SEQUENCE [LARGE SCALE GENOMIC DNA]</scope>
    <source>
        <strain evidence="3">CCMP 1328</strain>
    </source>
</reference>
<evidence type="ECO:0000313" key="2">
    <source>
        <dbReference type="EMBL" id="KAA8499223.1"/>
    </source>
</evidence>
<protein>
    <submittedName>
        <fullName evidence="2">Uncharacterized protein</fullName>
    </submittedName>
</protein>
<name>A0A5J4Z8X2_PORPP</name>
<keyword evidence="3" id="KW-1185">Reference proteome</keyword>
<dbReference type="AlphaFoldDB" id="A0A5J4Z8X2"/>
<evidence type="ECO:0000256" key="1">
    <source>
        <dbReference type="SAM" id="Phobius"/>
    </source>
</evidence>
<proteinExistence type="predicted"/>
<feature type="transmembrane region" description="Helical" evidence="1">
    <location>
        <begin position="27"/>
        <end position="46"/>
    </location>
</feature>
<dbReference type="SUPFAM" id="SSF57938">
    <property type="entry name" value="DnaJ/Hsp40 cysteine-rich domain"/>
    <property type="match status" value="1"/>
</dbReference>
<dbReference type="EMBL" id="VRMN01000001">
    <property type="protein sequence ID" value="KAA8499223.1"/>
    <property type="molecule type" value="Genomic_DNA"/>
</dbReference>
<sequence>MAILASTSLWGVRTGLMPHALLWNSRSTTVLIGIITVGVAVAARAVRLANTRDRRKLGLLYMKRRNNRRCPRCSGFGIVRCRLCGGEGVVRYEKKLAHVDVCPVCAMKRYVPCNLCSGFGTRPTLSATPSFFVKGSSLDVAFRTALNFIAATRDRRRR</sequence>
<organism evidence="2 3">
    <name type="scientific">Porphyridium purpureum</name>
    <name type="common">Red alga</name>
    <name type="synonym">Porphyridium cruentum</name>
    <dbReference type="NCBI Taxonomy" id="35688"/>
    <lineage>
        <taxon>Eukaryota</taxon>
        <taxon>Rhodophyta</taxon>
        <taxon>Bangiophyceae</taxon>
        <taxon>Porphyridiales</taxon>
        <taxon>Porphyridiaceae</taxon>
        <taxon>Porphyridium</taxon>
    </lineage>
</organism>
<dbReference type="InterPro" id="IPR036410">
    <property type="entry name" value="HSP_DnaJ_Cys-rich_dom_sf"/>
</dbReference>
<comment type="caution">
    <text evidence="2">The sequence shown here is derived from an EMBL/GenBank/DDBJ whole genome shotgun (WGS) entry which is preliminary data.</text>
</comment>
<keyword evidence="1" id="KW-1133">Transmembrane helix</keyword>
<accession>A0A5J4Z8X2</accession>